<sequence>MQKVKRKIDLEKGRMNRSEKKVEELPFFSLIPESLLEYRFCI</sequence>
<organism evidence="1 2">
    <name type="scientific">Leptospira mayottensis 200901122</name>
    <dbReference type="NCBI Taxonomy" id="1193010"/>
    <lineage>
        <taxon>Bacteria</taxon>
        <taxon>Pseudomonadati</taxon>
        <taxon>Spirochaetota</taxon>
        <taxon>Spirochaetia</taxon>
        <taxon>Leptospirales</taxon>
        <taxon>Leptospiraceae</taxon>
        <taxon>Leptospira</taxon>
    </lineage>
</organism>
<dbReference type="AlphaFoldDB" id="A0AA87SW50"/>
<evidence type="ECO:0000313" key="2">
    <source>
        <dbReference type="Proteomes" id="UP000001343"/>
    </source>
</evidence>
<protein>
    <submittedName>
        <fullName evidence="1">Uncharacterized protein</fullName>
    </submittedName>
</protein>
<proteinExistence type="predicted"/>
<evidence type="ECO:0000313" key="1">
    <source>
        <dbReference type="EMBL" id="EKR99569.1"/>
    </source>
</evidence>
<name>A0AA87SW50_9LEPT</name>
<dbReference type="Proteomes" id="UP000001343">
    <property type="component" value="Unassembled WGS sequence"/>
</dbReference>
<accession>A0AA87SW50</accession>
<gene>
    <name evidence="1" type="ORF">LEP1GSC125_3248</name>
</gene>
<reference evidence="1 2" key="1">
    <citation type="journal article" date="2014" name="Int. J. Syst. Evol. Microbiol.">
        <title>Leptospira mayottensis sp. nov., a pathogenic species of the genus Leptospira isolated from humans.</title>
        <authorList>
            <person name="Bourhy P."/>
            <person name="Collet L."/>
            <person name="Brisse S."/>
            <person name="Picardeau M."/>
        </authorList>
    </citation>
    <scope>NUCLEOTIDE SEQUENCE [LARGE SCALE GENOMIC DNA]</scope>
    <source>
        <strain evidence="1 2">200901122</strain>
    </source>
</reference>
<comment type="caution">
    <text evidence="1">The sequence shown here is derived from an EMBL/GenBank/DDBJ whole genome shotgun (WGS) entry which is preliminary data.</text>
</comment>
<dbReference type="EMBL" id="AKWM02000049">
    <property type="protein sequence ID" value="EKR99569.1"/>
    <property type="molecule type" value="Genomic_DNA"/>
</dbReference>